<dbReference type="PROSITE" id="PS00616">
    <property type="entry name" value="HIS_ACID_PHOSPHAT_1"/>
    <property type="match status" value="1"/>
</dbReference>
<dbReference type="InterPro" id="IPR029033">
    <property type="entry name" value="His_PPase_superfam"/>
</dbReference>
<evidence type="ECO:0000313" key="5">
    <source>
        <dbReference type="Proteomes" id="UP000050741"/>
    </source>
</evidence>
<dbReference type="Proteomes" id="UP000050741">
    <property type="component" value="Unassembled WGS sequence"/>
</dbReference>
<feature type="signal peptide" evidence="4">
    <location>
        <begin position="1"/>
        <end position="24"/>
    </location>
</feature>
<dbReference type="WBParaSite" id="GPLIN_000877000">
    <property type="protein sequence ID" value="GPLIN_000877000"/>
    <property type="gene ID" value="GPLIN_000877000"/>
</dbReference>
<reference evidence="6" key="2">
    <citation type="submission" date="2016-06" db="UniProtKB">
        <authorList>
            <consortium name="WormBaseParasite"/>
        </authorList>
    </citation>
    <scope>IDENTIFICATION</scope>
</reference>
<dbReference type="AlphaFoldDB" id="A0A183C7C4"/>
<dbReference type="InterPro" id="IPR050645">
    <property type="entry name" value="Histidine_acid_phosphatase"/>
</dbReference>
<evidence type="ECO:0000256" key="2">
    <source>
        <dbReference type="ARBA" id="ARBA00005375"/>
    </source>
</evidence>
<keyword evidence="3" id="KW-0472">Membrane</keyword>
<feature type="chain" id="PRO_5008147168" evidence="4">
    <location>
        <begin position="25"/>
        <end position="429"/>
    </location>
</feature>
<keyword evidence="3" id="KW-0812">Transmembrane</keyword>
<dbReference type="InterPro" id="IPR000560">
    <property type="entry name" value="His_Pase_clade-2"/>
</dbReference>
<dbReference type="PANTHER" id="PTHR11567:SF171">
    <property type="entry name" value="ACID PHOSPHATASE FAMILY"/>
    <property type="match status" value="1"/>
</dbReference>
<protein>
    <submittedName>
        <fullName evidence="6">Acid phosphatase</fullName>
    </submittedName>
</protein>
<organism evidence="5 6">
    <name type="scientific">Globodera pallida</name>
    <name type="common">Potato cyst nematode worm</name>
    <name type="synonym">Heterodera pallida</name>
    <dbReference type="NCBI Taxonomy" id="36090"/>
    <lineage>
        <taxon>Eukaryota</taxon>
        <taxon>Metazoa</taxon>
        <taxon>Ecdysozoa</taxon>
        <taxon>Nematoda</taxon>
        <taxon>Chromadorea</taxon>
        <taxon>Rhabditida</taxon>
        <taxon>Tylenchina</taxon>
        <taxon>Tylenchomorpha</taxon>
        <taxon>Tylenchoidea</taxon>
        <taxon>Heteroderidae</taxon>
        <taxon>Heteroderinae</taxon>
        <taxon>Globodera</taxon>
    </lineage>
</organism>
<keyword evidence="4" id="KW-0732">Signal</keyword>
<keyword evidence="3" id="KW-1133">Transmembrane helix</keyword>
<sequence length="429" mass="48470">MPSLPSLFLLSLLLTSLFVSIAVGSPTLRHIQMLFRHGQRTPTTFLNFPNENISSFPGSELAFDLGEMTTEGMWQEFVLGQKVRSFYGQFLGEAYRSREICALSGRDNRTIASAQLMLAGLYPPRGDQIWNRHLLWQPIPVETVPILDHVSFGMFDDCAAESDRVKKSEEYARIGKRFESLTEELGGNTGLNIPNLEILQKVIDAIVTRSNLFAFLPLPKWASSDAYIAKMVEKRLQLHQQLIDIFLESIGGWHFDQLIGRMDDATNNRSQQKAAFYSAHDTNILSLGRYLNISPVNDMFFEYAGFVVFELYQDNDGQHFVEVKSHPQLNGTLSRLDIPDCAHPCPLSRFRTIRSRTTTVQWMSICSGTPRDECSVCGSISGVLTVLMVLLLALLCSLLWSCRSYKKRCEQLMEEREPLLAGGKRKVSP</sequence>
<comment type="similarity">
    <text evidence="2">Belongs to the histidine acid phosphatase family.</text>
</comment>
<accession>A0A183C7C4</accession>
<keyword evidence="5" id="KW-1185">Reference proteome</keyword>
<evidence type="ECO:0000313" key="6">
    <source>
        <dbReference type="WBParaSite" id="GPLIN_000877000"/>
    </source>
</evidence>
<dbReference type="GO" id="GO:0003993">
    <property type="term" value="F:acid phosphatase activity"/>
    <property type="evidence" value="ECO:0007669"/>
    <property type="project" value="UniProtKB-EC"/>
</dbReference>
<comment type="catalytic activity">
    <reaction evidence="1">
        <text>a phosphate monoester + H2O = an alcohol + phosphate</text>
        <dbReference type="Rhea" id="RHEA:15017"/>
        <dbReference type="ChEBI" id="CHEBI:15377"/>
        <dbReference type="ChEBI" id="CHEBI:30879"/>
        <dbReference type="ChEBI" id="CHEBI:43474"/>
        <dbReference type="ChEBI" id="CHEBI:67140"/>
        <dbReference type="EC" id="3.1.3.2"/>
    </reaction>
</comment>
<dbReference type="Gene3D" id="3.40.50.1240">
    <property type="entry name" value="Phosphoglycerate mutase-like"/>
    <property type="match status" value="1"/>
</dbReference>
<dbReference type="PANTHER" id="PTHR11567">
    <property type="entry name" value="ACID PHOSPHATASE-RELATED"/>
    <property type="match status" value="1"/>
</dbReference>
<proteinExistence type="inferred from homology"/>
<evidence type="ECO:0000256" key="4">
    <source>
        <dbReference type="SAM" id="SignalP"/>
    </source>
</evidence>
<evidence type="ECO:0000256" key="1">
    <source>
        <dbReference type="ARBA" id="ARBA00000032"/>
    </source>
</evidence>
<dbReference type="SUPFAM" id="SSF53254">
    <property type="entry name" value="Phosphoglycerate mutase-like"/>
    <property type="match status" value="1"/>
</dbReference>
<reference evidence="5" key="1">
    <citation type="submission" date="2014-05" db="EMBL/GenBank/DDBJ databases">
        <title>The genome and life-stage specific transcriptomes of Globodera pallida elucidate key aspects of plant parasitism by a cyst nematode.</title>
        <authorList>
            <person name="Cotton J.A."/>
            <person name="Lilley C.J."/>
            <person name="Jones L.M."/>
            <person name="Kikuchi T."/>
            <person name="Reid A.J."/>
            <person name="Thorpe P."/>
            <person name="Tsai I.J."/>
            <person name="Beasley H."/>
            <person name="Blok V."/>
            <person name="Cock P.J.A."/>
            <person name="Van den Akker S.E."/>
            <person name="Holroyd N."/>
            <person name="Hunt M."/>
            <person name="Mantelin S."/>
            <person name="Naghra H."/>
            <person name="Pain A."/>
            <person name="Palomares-Rius J.E."/>
            <person name="Zarowiecki M."/>
            <person name="Berriman M."/>
            <person name="Jones J.T."/>
            <person name="Urwin P.E."/>
        </authorList>
    </citation>
    <scope>NUCLEOTIDE SEQUENCE [LARGE SCALE GENOMIC DNA]</scope>
    <source>
        <strain evidence="5">Lindley</strain>
    </source>
</reference>
<name>A0A183C7C4_GLOPA</name>
<dbReference type="CDD" id="cd07061">
    <property type="entry name" value="HP_HAP_like"/>
    <property type="match status" value="1"/>
</dbReference>
<feature type="transmembrane region" description="Helical" evidence="3">
    <location>
        <begin position="380"/>
        <end position="400"/>
    </location>
</feature>
<dbReference type="Pfam" id="PF00328">
    <property type="entry name" value="His_Phos_2"/>
    <property type="match status" value="1"/>
</dbReference>
<dbReference type="InterPro" id="IPR033379">
    <property type="entry name" value="Acid_Pase_AS"/>
</dbReference>
<evidence type="ECO:0000256" key="3">
    <source>
        <dbReference type="SAM" id="Phobius"/>
    </source>
</evidence>